<keyword evidence="2" id="KW-0472">Membrane</keyword>
<evidence type="ECO:0000256" key="2">
    <source>
        <dbReference type="RuleBase" id="RU004429"/>
    </source>
</evidence>
<dbReference type="Gene3D" id="1.20.120.1200">
    <property type="entry name" value="NADH-ubiquinone/plastoquinone oxidoreductase chain 6, subunit NuoJ"/>
    <property type="match status" value="1"/>
</dbReference>
<dbReference type="PANTHER" id="PTHR33269">
    <property type="entry name" value="NADH-UBIQUINONE OXIDOREDUCTASE CHAIN 6"/>
    <property type="match status" value="1"/>
</dbReference>
<dbReference type="GO" id="GO:0048038">
    <property type="term" value="F:quinone binding"/>
    <property type="evidence" value="ECO:0007669"/>
    <property type="project" value="UniProtKB-UniRule"/>
</dbReference>
<keyword evidence="2" id="KW-1133">Transmembrane helix</keyword>
<keyword evidence="3" id="KW-0830">Ubiquinone</keyword>
<proteinExistence type="inferred from homology"/>
<feature type="transmembrane region" description="Helical" evidence="2">
    <location>
        <begin position="30"/>
        <end position="48"/>
    </location>
</feature>
<reference evidence="3 4" key="1">
    <citation type="journal article" date="2018" name="Nat. Biotechnol.">
        <title>A standardized bacterial taxonomy based on genome phylogeny substantially revises the tree of life.</title>
        <authorList>
            <person name="Parks D.H."/>
            <person name="Chuvochina M."/>
            <person name="Waite D.W."/>
            <person name="Rinke C."/>
            <person name="Skarshewski A."/>
            <person name="Chaumeil P.A."/>
            <person name="Hugenholtz P."/>
        </authorList>
    </citation>
    <scope>NUCLEOTIDE SEQUENCE [LARGE SCALE GENOMIC DNA]</scope>
    <source>
        <strain evidence="3">UBA12529</strain>
    </source>
</reference>
<dbReference type="GO" id="GO:0005886">
    <property type="term" value="C:plasma membrane"/>
    <property type="evidence" value="ECO:0007669"/>
    <property type="project" value="UniProtKB-SubCell"/>
</dbReference>
<keyword evidence="2" id="KW-1003">Cell membrane</keyword>
<dbReference type="EMBL" id="DLVE01000100">
    <property type="protein sequence ID" value="HAA84689.1"/>
    <property type="molecule type" value="Genomic_DNA"/>
</dbReference>
<comment type="subcellular location">
    <subcellularLocation>
        <location evidence="2">Cell membrane</location>
        <topology evidence="2">Multi-pass membrane protein</topology>
    </subcellularLocation>
</comment>
<protein>
    <recommendedName>
        <fullName evidence="2">NADH-quinone oxidoreductase subunit J</fullName>
        <ecNumber evidence="2">7.1.1.-</ecNumber>
    </recommendedName>
</protein>
<evidence type="ECO:0000313" key="4">
    <source>
        <dbReference type="Proteomes" id="UP000257240"/>
    </source>
</evidence>
<name>A0A3B8N693_9BACT</name>
<comment type="similarity">
    <text evidence="1 2">Belongs to the complex I subunit 6 family.</text>
</comment>
<comment type="function">
    <text evidence="2">NDH-1 shuttles electrons from NADH, via FMN and iron-sulfur (Fe-S) centers, to quinones in the respiratory chain. Couples the redox reaction to proton translocation (for every two electrons transferred, four hydrogen ions are translocated across the cytoplasmic membrane), and thus conserves the redox energy in a proton gradient.</text>
</comment>
<keyword evidence="2" id="KW-0812">Transmembrane</keyword>
<feature type="transmembrane region" description="Helical" evidence="2">
    <location>
        <begin position="6"/>
        <end position="23"/>
    </location>
</feature>
<sequence>MVLQGLFLYFALMILGTGILGITQKNPVKSLLWILLTFVHLGGLYLLLNAEFLAVVQIIVYAGAILVMFLFVIFLLDLKEEEKGEVFLKSWQLRVWAILLLVFFLVIGGLNYKIFYQGPYTIEFIEKEGHSKALGLVLFSDYVYPLILLGFILLVPLIGIGIMLFGRKTNGSS</sequence>
<gene>
    <name evidence="3" type="ORF">DCE01_07920</name>
</gene>
<comment type="caution">
    <text evidence="3">The sequence shown here is derived from an EMBL/GenBank/DDBJ whole genome shotgun (WGS) entry which is preliminary data.</text>
</comment>
<dbReference type="AlphaFoldDB" id="A0A3B8N693"/>
<dbReference type="Proteomes" id="UP000257240">
    <property type="component" value="Unassembled WGS sequence"/>
</dbReference>
<dbReference type="PANTHER" id="PTHR33269:SF17">
    <property type="entry name" value="NADH-UBIQUINONE OXIDOREDUCTASE CHAIN 6"/>
    <property type="match status" value="1"/>
</dbReference>
<accession>A0A3B8N693</accession>
<dbReference type="GO" id="GO:0008137">
    <property type="term" value="F:NADH dehydrogenase (ubiquinone) activity"/>
    <property type="evidence" value="ECO:0007669"/>
    <property type="project" value="UniProtKB-UniRule"/>
</dbReference>
<evidence type="ECO:0000313" key="3">
    <source>
        <dbReference type="EMBL" id="HAA84689.1"/>
    </source>
</evidence>
<comment type="catalytic activity">
    <reaction evidence="2">
        <text>a quinone + NADH + 5 H(+)(in) = a quinol + NAD(+) + 4 H(+)(out)</text>
        <dbReference type="Rhea" id="RHEA:57888"/>
        <dbReference type="ChEBI" id="CHEBI:15378"/>
        <dbReference type="ChEBI" id="CHEBI:24646"/>
        <dbReference type="ChEBI" id="CHEBI:57540"/>
        <dbReference type="ChEBI" id="CHEBI:57945"/>
        <dbReference type="ChEBI" id="CHEBI:132124"/>
    </reaction>
</comment>
<keyword evidence="2" id="KW-0874">Quinone</keyword>
<feature type="transmembrane region" description="Helical" evidence="2">
    <location>
        <begin position="96"/>
        <end position="115"/>
    </location>
</feature>
<evidence type="ECO:0000256" key="1">
    <source>
        <dbReference type="ARBA" id="ARBA00005698"/>
    </source>
</evidence>
<keyword evidence="2" id="KW-0520">NAD</keyword>
<feature type="transmembrane region" description="Helical" evidence="2">
    <location>
        <begin position="142"/>
        <end position="165"/>
    </location>
</feature>
<dbReference type="EC" id="7.1.1.-" evidence="2"/>
<dbReference type="Pfam" id="PF00499">
    <property type="entry name" value="Oxidored_q3"/>
    <property type="match status" value="1"/>
</dbReference>
<feature type="transmembrane region" description="Helical" evidence="2">
    <location>
        <begin position="54"/>
        <end position="76"/>
    </location>
</feature>
<dbReference type="InterPro" id="IPR042106">
    <property type="entry name" value="Nuo/plastoQ_OxRdtase_6_NuoJ"/>
</dbReference>
<dbReference type="InterPro" id="IPR001457">
    <property type="entry name" value="NADH_UbQ/plastoQ_OxRdtase_su6"/>
</dbReference>
<dbReference type="RefSeq" id="WP_022855748.1">
    <property type="nucleotide sequence ID" value="NZ_DAINLL010000002.1"/>
</dbReference>
<organism evidence="3 4">
    <name type="scientific">Thermodesulfobacterium commune</name>
    <dbReference type="NCBI Taxonomy" id="1741"/>
    <lineage>
        <taxon>Bacteria</taxon>
        <taxon>Pseudomonadati</taxon>
        <taxon>Thermodesulfobacteriota</taxon>
        <taxon>Thermodesulfobacteria</taxon>
        <taxon>Thermodesulfobacteriales</taxon>
        <taxon>Thermodesulfobacteriaceae</taxon>
        <taxon>Thermodesulfobacterium</taxon>
    </lineage>
</organism>